<organism evidence="1 2">
    <name type="scientific">Leptospira ainlahdjerensis</name>
    <dbReference type="NCBI Taxonomy" id="2810033"/>
    <lineage>
        <taxon>Bacteria</taxon>
        <taxon>Pseudomonadati</taxon>
        <taxon>Spirochaetota</taxon>
        <taxon>Spirochaetia</taxon>
        <taxon>Leptospirales</taxon>
        <taxon>Leptospiraceae</taxon>
        <taxon>Leptospira</taxon>
    </lineage>
</organism>
<dbReference type="Proteomes" id="UP000724686">
    <property type="component" value="Unassembled WGS sequence"/>
</dbReference>
<dbReference type="GO" id="GO:0016740">
    <property type="term" value="F:transferase activity"/>
    <property type="evidence" value="ECO:0007669"/>
    <property type="project" value="UniProtKB-KW"/>
</dbReference>
<protein>
    <submittedName>
        <fullName evidence="1">Transferase, LIC12162 family protein</fullName>
    </submittedName>
</protein>
<keyword evidence="1" id="KW-0808">Transferase</keyword>
<dbReference type="RefSeq" id="WP_205279447.1">
    <property type="nucleotide sequence ID" value="NZ_JAFFPU010000033.1"/>
</dbReference>
<evidence type="ECO:0000313" key="1">
    <source>
        <dbReference type="EMBL" id="MBM9577312.1"/>
    </source>
</evidence>
<comment type="caution">
    <text evidence="1">The sequence shown here is derived from an EMBL/GenBank/DDBJ whole genome shotgun (WGS) entry which is preliminary data.</text>
</comment>
<accession>A0ABS2UAA8</accession>
<proteinExistence type="predicted"/>
<dbReference type="NCBIfam" id="TIGR04331">
    <property type="entry name" value="o_ant_LIC12162"/>
    <property type="match status" value="1"/>
</dbReference>
<evidence type="ECO:0000313" key="2">
    <source>
        <dbReference type="Proteomes" id="UP000724686"/>
    </source>
</evidence>
<name>A0ABS2UAA8_9LEPT</name>
<dbReference type="InterPro" id="IPR027603">
    <property type="entry name" value="LIC12162"/>
</dbReference>
<dbReference type="EMBL" id="JAFFPU010000033">
    <property type="protein sequence ID" value="MBM9577312.1"/>
    <property type="molecule type" value="Genomic_DNA"/>
</dbReference>
<gene>
    <name evidence="1" type="ORF">JWG45_09125</name>
</gene>
<keyword evidence="2" id="KW-1185">Reference proteome</keyword>
<reference evidence="1 2" key="1">
    <citation type="submission" date="2021-02" db="EMBL/GenBank/DDBJ databases">
        <title>Leptospira ainlahdjerensis sp. nov., Leptospira ainazelensis sp. nov., Leptospira abararensis sp. nov. and Leptospira chreensis sp. nov., four new species isolated from water sources in Algeria.</title>
        <authorList>
            <person name="Amara Korba A."/>
            <person name="Kainiu M."/>
            <person name="Vincent A.T."/>
            <person name="Mariet J.-F."/>
            <person name="Veyrier F.J."/>
            <person name="Goarant C."/>
            <person name="Picardeau M."/>
        </authorList>
    </citation>
    <scope>NUCLEOTIDE SEQUENCE [LARGE SCALE GENOMIC DNA]</scope>
    <source>
        <strain evidence="1 2">201903070</strain>
    </source>
</reference>
<sequence>MVKRTLIATALEETWPSFETPVIFLGEWCKIYNRKHIWEHFDSQTHPYHWDNREKFKNDYYQLESLYEEILLPEVAKNLNRIHGIDQDLQYWRILIGPWLGYFTHILFDRYEVVQGVVRDSDSDNLTVFEFFNFNPEEITPNDSADFFSLHITDYWNQYIYQKVIEEISPQTKENQDDIPKIDRAHQRGLEKTFFSSFRERAKNLFYSIMSYGISDKESFFIGDYLPWKISFLLQLRLGTIPRKRRFENLPRFQNRSEDRSKWVVSSSSSKFESFVKRMIPLQIPKVFIEGFASLQKELKNKKWPSKPKLIFTSNSHVDNDLFKLFAAEKRKHGTPLILSQHGGFYGIGAFSFLEEHETSISDAYLTWGWTKSGKTNLFPIGCTKLASTRMVKARHQDGNAVLVLNGIPRYSYYMYSIPQSSQHRFYLEDQWNFVDSLSEDIRKKLTVRFYPQDYGWCQDERWRECFPTLDYMEKGSDLEKVLNRFRIYISTYNATTYLESFYKNIPTIIYWNPKYWEIREEAKPYFQSLEKVGIFHPNPKEASKFLTQQWDRIDLWWNQEDVQNARMEFLNRYCKKIDNPVFTLSNELNLLSEKKR</sequence>